<gene>
    <name evidence="2" type="ORF">mvi_57040</name>
</gene>
<feature type="region of interest" description="Disordered" evidence="1">
    <location>
        <begin position="59"/>
        <end position="126"/>
    </location>
</feature>
<evidence type="ECO:0000313" key="2">
    <source>
        <dbReference type="EMBL" id="BCM87243.1"/>
    </source>
</evidence>
<organism evidence="2 3">
    <name type="scientific">Methylobacterium indicum</name>
    <dbReference type="NCBI Taxonomy" id="1775910"/>
    <lineage>
        <taxon>Bacteria</taxon>
        <taxon>Pseudomonadati</taxon>
        <taxon>Pseudomonadota</taxon>
        <taxon>Alphaproteobacteria</taxon>
        <taxon>Hyphomicrobiales</taxon>
        <taxon>Methylobacteriaceae</taxon>
        <taxon>Methylobacterium</taxon>
    </lineage>
</organism>
<dbReference type="Proteomes" id="UP000663508">
    <property type="component" value="Chromosome"/>
</dbReference>
<feature type="compositionally biased region" description="Polar residues" evidence="1">
    <location>
        <begin position="98"/>
        <end position="107"/>
    </location>
</feature>
<dbReference type="KEGG" id="mind:mvi_57040"/>
<dbReference type="EMBL" id="AP024145">
    <property type="protein sequence ID" value="BCM87243.1"/>
    <property type="molecule type" value="Genomic_DNA"/>
</dbReference>
<protein>
    <submittedName>
        <fullName evidence="2">Uncharacterized protein</fullName>
    </submittedName>
</protein>
<feature type="compositionally biased region" description="Basic and acidic residues" evidence="1">
    <location>
        <begin position="110"/>
        <end position="126"/>
    </location>
</feature>
<proteinExistence type="predicted"/>
<dbReference type="AlphaFoldDB" id="A0A8H9C9H8"/>
<evidence type="ECO:0000256" key="1">
    <source>
        <dbReference type="SAM" id="MobiDB-lite"/>
    </source>
</evidence>
<name>A0A8H9C9H8_9HYPH</name>
<sequence length="126" mass="13832">MEGGARVAFETGVAFEPGFVRHALVVLASLSREEGARRLSAGRGSYRSNLYDPVLVPPSASRADRCRTAHPGFPADQPRTGCESRTAARSQRNRARPTHSSAHSSTGDWYHSDSDQWPRRNEARLA</sequence>
<evidence type="ECO:0000313" key="3">
    <source>
        <dbReference type="Proteomes" id="UP000663508"/>
    </source>
</evidence>
<reference evidence="2" key="1">
    <citation type="submission" date="2020-11" db="EMBL/GenBank/DDBJ databases">
        <title>Complete genome sequence of a novel pathogenic Methylobacterium strain isolated from rice in Vietnam.</title>
        <authorList>
            <person name="Lai K."/>
            <person name="Okazaki S."/>
            <person name="Higashi K."/>
            <person name="Mori H."/>
            <person name="Toyoda A."/>
            <person name="Kurokawa K."/>
        </authorList>
    </citation>
    <scope>NUCLEOTIDE SEQUENCE</scope>
    <source>
        <strain evidence="2">VL1</strain>
    </source>
</reference>
<accession>A0A8H9C9H8</accession>